<evidence type="ECO:0000256" key="1">
    <source>
        <dbReference type="SAM" id="MobiDB-lite"/>
    </source>
</evidence>
<dbReference type="PRINTS" id="PR00109">
    <property type="entry name" value="TYRKINASE"/>
</dbReference>
<dbReference type="OrthoDB" id="4062651at2759"/>
<dbReference type="GO" id="GO:0007169">
    <property type="term" value="P:cell surface receptor protein tyrosine kinase signaling pathway"/>
    <property type="evidence" value="ECO:0007669"/>
    <property type="project" value="TreeGrafter"/>
</dbReference>
<evidence type="ECO:0000313" key="5">
    <source>
        <dbReference type="Proteomes" id="UP000663852"/>
    </source>
</evidence>
<dbReference type="Gene3D" id="1.10.510.10">
    <property type="entry name" value="Transferase(Phosphotransferase) domain 1"/>
    <property type="match status" value="1"/>
</dbReference>
<dbReference type="PROSITE" id="PS51698">
    <property type="entry name" value="U_BOX"/>
    <property type="match status" value="1"/>
</dbReference>
<organism evidence="4 5">
    <name type="scientific">Adineta ricciae</name>
    <name type="common">Rotifer</name>
    <dbReference type="NCBI Taxonomy" id="249248"/>
    <lineage>
        <taxon>Eukaryota</taxon>
        <taxon>Metazoa</taxon>
        <taxon>Spiralia</taxon>
        <taxon>Gnathifera</taxon>
        <taxon>Rotifera</taxon>
        <taxon>Eurotatoria</taxon>
        <taxon>Bdelloidea</taxon>
        <taxon>Adinetida</taxon>
        <taxon>Adinetidae</taxon>
        <taxon>Adineta</taxon>
    </lineage>
</organism>
<sequence>MARNIGSAKCPLSGRTFRDPVIAADGHTYERENITQWLQENETSPLTNESMDISTLRPNHTVKRMVGEFTDTSYTLHGQHRFELNVDIKKSRPKPLFQGFGKCIYEVEWINIDGPPIVLLRIDGAKASREASFYVQLSCHPHIVRTFGLVDSNPDTAMLLQENAPDGDLFELLRDGQFRPSTAVFLEIFLQITDAMICLADNNIVHGDLACRNILVFRWNSSEPKENLVKLTDFGLTRASHIFSVVEIATASTMNIIPIRYAAPEILRDPDRLAYSEKSDIYSMGILMWEACSYGTQPYLLVRNENDIRRRKLNDERLPQPESCDDELWTIINECWSLEPQDRPDFRSLKESLLTLKYEWTNRSRRFNDSIISSRRSSVVSIGSELNRSTPIASPRVSRNFCRENEAKSRLVCACGREFDDRRVFESHRFACTRRTEERTSRDDLDDHQENGYADPPRVSQQRQQSRQVFRSTSEVNISHIDNKNDSNSTNPRRSSIKSPGSKISRSDSPSVRFECHRCGEQLRVADYQNHQNNCIQNRSNRDRTQKLPGHQNNNTGHSAYEYVDKSSRSYDEEGRSTLHTLKNNRKLARRANCRSHIENTRGDDEQSSTNNEPNRSQESHPEQSFSKLTAMRFAQSQRRRQDPNSILPTYNRRARVPSTIQSSTSPTTSRRDLGSAHNSDAYQSTISLSTTRDSQESLSCSRSTSLYTEYFTNCSTNKSAYDRKSRRTHPTRPFVPDIYTLSTTANRSDRSKSAPPVRPRTNIPSKSNSRRADKIQLRPLSVSCTDDVEYDLAADIARSYERFPPIRRQ</sequence>
<dbReference type="GO" id="GO:0016567">
    <property type="term" value="P:protein ubiquitination"/>
    <property type="evidence" value="ECO:0007669"/>
    <property type="project" value="InterPro"/>
</dbReference>
<feature type="region of interest" description="Disordered" evidence="1">
    <location>
        <begin position="538"/>
        <end position="700"/>
    </location>
</feature>
<dbReference type="AlphaFoldDB" id="A0A814WG52"/>
<protein>
    <submittedName>
        <fullName evidence="4">Uncharacterized protein</fullName>
    </submittedName>
</protein>
<dbReference type="Pfam" id="PF07714">
    <property type="entry name" value="PK_Tyr_Ser-Thr"/>
    <property type="match status" value="1"/>
</dbReference>
<accession>A0A814WG52</accession>
<feature type="compositionally biased region" description="Low complexity" evidence="1">
    <location>
        <begin position="658"/>
        <end position="669"/>
    </location>
</feature>
<reference evidence="4" key="1">
    <citation type="submission" date="2021-02" db="EMBL/GenBank/DDBJ databases">
        <authorList>
            <person name="Nowell W R."/>
        </authorList>
    </citation>
    <scope>NUCLEOTIDE SEQUENCE</scope>
</reference>
<feature type="compositionally biased region" description="Basic and acidic residues" evidence="1">
    <location>
        <begin position="563"/>
        <end position="577"/>
    </location>
</feature>
<dbReference type="GO" id="GO:0043235">
    <property type="term" value="C:receptor complex"/>
    <property type="evidence" value="ECO:0007669"/>
    <property type="project" value="TreeGrafter"/>
</dbReference>
<dbReference type="InterPro" id="IPR050122">
    <property type="entry name" value="RTK"/>
</dbReference>
<dbReference type="GO" id="GO:0004714">
    <property type="term" value="F:transmembrane receptor protein tyrosine kinase activity"/>
    <property type="evidence" value="ECO:0007669"/>
    <property type="project" value="TreeGrafter"/>
</dbReference>
<dbReference type="PROSITE" id="PS50011">
    <property type="entry name" value="PROTEIN_KINASE_DOM"/>
    <property type="match status" value="1"/>
</dbReference>
<dbReference type="InterPro" id="IPR001245">
    <property type="entry name" value="Ser-Thr/Tyr_kinase_cat_dom"/>
</dbReference>
<dbReference type="Proteomes" id="UP000663852">
    <property type="component" value="Unassembled WGS sequence"/>
</dbReference>
<dbReference type="InterPro" id="IPR011009">
    <property type="entry name" value="Kinase-like_dom_sf"/>
</dbReference>
<proteinExistence type="predicted"/>
<dbReference type="EMBL" id="CAJNOJ010000147">
    <property type="protein sequence ID" value="CAF1198081.1"/>
    <property type="molecule type" value="Genomic_DNA"/>
</dbReference>
<dbReference type="PANTHER" id="PTHR24416">
    <property type="entry name" value="TYROSINE-PROTEIN KINASE RECEPTOR"/>
    <property type="match status" value="1"/>
</dbReference>
<dbReference type="InterPro" id="IPR003613">
    <property type="entry name" value="Ubox_domain"/>
</dbReference>
<dbReference type="SUPFAM" id="SSF56112">
    <property type="entry name" value="Protein kinase-like (PK-like)"/>
    <property type="match status" value="1"/>
</dbReference>
<feature type="compositionally biased region" description="Basic and acidic residues" evidence="1">
    <location>
        <begin position="596"/>
        <end position="605"/>
    </location>
</feature>
<dbReference type="GO" id="GO:0005524">
    <property type="term" value="F:ATP binding"/>
    <property type="evidence" value="ECO:0007669"/>
    <property type="project" value="InterPro"/>
</dbReference>
<feature type="region of interest" description="Disordered" evidence="1">
    <location>
        <begin position="720"/>
        <end position="775"/>
    </location>
</feature>
<dbReference type="CDD" id="cd16655">
    <property type="entry name" value="RING-Ubox_WDSUB1-like"/>
    <property type="match status" value="1"/>
</dbReference>
<gene>
    <name evidence="4" type="ORF">EDS130_LOCUS25200</name>
</gene>
<dbReference type="PANTHER" id="PTHR24416:SF611">
    <property type="entry name" value="TYROSINE-PROTEIN KINASE TRANSMEMBRANE RECEPTOR ROR"/>
    <property type="match status" value="1"/>
</dbReference>
<dbReference type="InterPro" id="IPR013083">
    <property type="entry name" value="Znf_RING/FYVE/PHD"/>
</dbReference>
<dbReference type="InterPro" id="IPR000719">
    <property type="entry name" value="Prot_kinase_dom"/>
</dbReference>
<feature type="compositionally biased region" description="Low complexity" evidence="1">
    <location>
        <begin position="458"/>
        <end position="474"/>
    </location>
</feature>
<feature type="region of interest" description="Disordered" evidence="1">
    <location>
        <begin position="436"/>
        <end position="511"/>
    </location>
</feature>
<dbReference type="PROSITE" id="PS00109">
    <property type="entry name" value="PROTEIN_KINASE_TYR"/>
    <property type="match status" value="1"/>
</dbReference>
<feature type="compositionally biased region" description="Basic and acidic residues" evidence="1">
    <location>
        <begin position="436"/>
        <end position="450"/>
    </location>
</feature>
<evidence type="ECO:0000313" key="4">
    <source>
        <dbReference type="EMBL" id="CAF1198081.1"/>
    </source>
</evidence>
<dbReference type="InterPro" id="IPR008266">
    <property type="entry name" value="Tyr_kinase_AS"/>
</dbReference>
<feature type="domain" description="U-box" evidence="3">
    <location>
        <begin position="3"/>
        <end position="76"/>
    </location>
</feature>
<dbReference type="SUPFAM" id="SSF57850">
    <property type="entry name" value="RING/U-box"/>
    <property type="match status" value="1"/>
</dbReference>
<feature type="compositionally biased region" description="Polar residues" evidence="1">
    <location>
        <begin position="677"/>
        <end position="700"/>
    </location>
</feature>
<dbReference type="Gene3D" id="3.30.40.10">
    <property type="entry name" value="Zinc/RING finger domain, C3HC4 (zinc finger)"/>
    <property type="match status" value="1"/>
</dbReference>
<comment type="caution">
    <text evidence="4">The sequence shown here is derived from an EMBL/GenBank/DDBJ whole genome shotgun (WGS) entry which is preliminary data.</text>
</comment>
<feature type="domain" description="Protein kinase" evidence="2">
    <location>
        <begin position="82"/>
        <end position="361"/>
    </location>
</feature>
<evidence type="ECO:0000259" key="3">
    <source>
        <dbReference type="PROSITE" id="PS51698"/>
    </source>
</evidence>
<name>A0A814WG52_ADIRI</name>
<feature type="compositionally biased region" description="Basic residues" evidence="1">
    <location>
        <begin position="583"/>
        <end position="594"/>
    </location>
</feature>
<dbReference type="Pfam" id="PF04564">
    <property type="entry name" value="U-box"/>
    <property type="match status" value="1"/>
</dbReference>
<dbReference type="SMART" id="SM00504">
    <property type="entry name" value="Ubox"/>
    <property type="match status" value="1"/>
</dbReference>
<dbReference type="GO" id="GO:0004842">
    <property type="term" value="F:ubiquitin-protein transferase activity"/>
    <property type="evidence" value="ECO:0007669"/>
    <property type="project" value="InterPro"/>
</dbReference>
<evidence type="ECO:0000259" key="2">
    <source>
        <dbReference type="PROSITE" id="PS50011"/>
    </source>
</evidence>
<feature type="compositionally biased region" description="Polar residues" evidence="1">
    <location>
        <begin position="486"/>
        <end position="510"/>
    </location>
</feature>
<dbReference type="GO" id="GO:0005886">
    <property type="term" value="C:plasma membrane"/>
    <property type="evidence" value="ECO:0007669"/>
    <property type="project" value="TreeGrafter"/>
</dbReference>